<organism evidence="11 13">
    <name type="scientific">Chryseobacterium indoltheticum</name>
    <dbReference type="NCBI Taxonomy" id="254"/>
    <lineage>
        <taxon>Bacteria</taxon>
        <taxon>Pseudomonadati</taxon>
        <taxon>Bacteroidota</taxon>
        <taxon>Flavobacteriia</taxon>
        <taxon>Flavobacteriales</taxon>
        <taxon>Weeksellaceae</taxon>
        <taxon>Chryseobacterium group</taxon>
        <taxon>Chryseobacterium</taxon>
    </lineage>
</organism>
<evidence type="ECO:0000313" key="14">
    <source>
        <dbReference type="Proteomes" id="UP000269076"/>
    </source>
</evidence>
<evidence type="ECO:0000256" key="5">
    <source>
        <dbReference type="ARBA" id="ARBA00022989"/>
    </source>
</evidence>
<evidence type="ECO:0000313" key="10">
    <source>
        <dbReference type="EMBL" id="SIQ34485.1"/>
    </source>
</evidence>
<accession>A0A381F437</accession>
<dbReference type="Proteomes" id="UP000185725">
    <property type="component" value="Unassembled WGS sequence"/>
</dbReference>
<evidence type="ECO:0000259" key="8">
    <source>
        <dbReference type="Pfam" id="PF01694"/>
    </source>
</evidence>
<keyword evidence="6 7" id="KW-0472">Membrane</keyword>
<dbReference type="Gene3D" id="1.20.1540.10">
    <property type="entry name" value="Rhomboid-like"/>
    <property type="match status" value="1"/>
</dbReference>
<dbReference type="PANTHER" id="PTHR43731:SF14">
    <property type="entry name" value="PRESENILIN-ASSOCIATED RHOMBOID-LIKE PROTEIN, MITOCHONDRIAL"/>
    <property type="match status" value="1"/>
</dbReference>
<comment type="subcellular location">
    <subcellularLocation>
        <location evidence="1">Membrane</location>
        <topology evidence="1">Multi-pass membrane protein</topology>
    </subcellularLocation>
</comment>
<feature type="transmembrane region" description="Helical" evidence="7">
    <location>
        <begin position="105"/>
        <end position="123"/>
    </location>
</feature>
<feature type="transmembrane region" description="Helical" evidence="7">
    <location>
        <begin position="43"/>
        <end position="66"/>
    </location>
</feature>
<keyword evidence="4" id="KW-0378">Hydrolase</keyword>
<protein>
    <submittedName>
        <fullName evidence="10">Membrane associated serine protease, rhomboid family</fullName>
    </submittedName>
    <submittedName>
        <fullName evidence="9">Rhomboid family intramembrane serine protease</fullName>
    </submittedName>
    <submittedName>
        <fullName evidence="11">Rhombosortase</fullName>
    </submittedName>
</protein>
<keyword evidence="5 7" id="KW-1133">Transmembrane helix</keyword>
<dbReference type="RefSeq" id="WP_076559713.1">
    <property type="nucleotide sequence ID" value="NZ_CP033928.1"/>
</dbReference>
<dbReference type="EMBL" id="CP033928">
    <property type="protein sequence ID" value="AZA59590.1"/>
    <property type="molecule type" value="Genomic_DNA"/>
</dbReference>
<reference evidence="10 12" key="1">
    <citation type="submission" date="2017-01" db="EMBL/GenBank/DDBJ databases">
        <authorList>
            <person name="Varghese N."/>
            <person name="Submissions S."/>
        </authorList>
    </citation>
    <scope>NUCLEOTIDE SEQUENCE [LARGE SCALE GENOMIC DNA]</scope>
    <source>
        <strain evidence="10 12">ATCC 27950</strain>
    </source>
</reference>
<feature type="transmembrane region" description="Helical" evidence="7">
    <location>
        <begin position="173"/>
        <end position="192"/>
    </location>
</feature>
<dbReference type="OrthoDB" id="9807874at2"/>
<dbReference type="InterPro" id="IPR022764">
    <property type="entry name" value="Peptidase_S54_rhomboid_dom"/>
</dbReference>
<dbReference type="GO" id="GO:0006508">
    <property type="term" value="P:proteolysis"/>
    <property type="evidence" value="ECO:0007669"/>
    <property type="project" value="UniProtKB-KW"/>
</dbReference>
<feature type="transmembrane region" description="Helical" evidence="7">
    <location>
        <begin position="198"/>
        <end position="216"/>
    </location>
</feature>
<name>A0A381F437_9FLAO</name>
<reference evidence="11 13" key="2">
    <citation type="submission" date="2018-06" db="EMBL/GenBank/DDBJ databases">
        <authorList>
            <consortium name="Pathogen Informatics"/>
            <person name="Doyle S."/>
        </authorList>
    </citation>
    <scope>NUCLEOTIDE SEQUENCE [LARGE SCALE GENOMIC DNA]</scope>
    <source>
        <strain evidence="11 13">NCTC13560</strain>
    </source>
</reference>
<dbReference type="EMBL" id="UFVS01000001">
    <property type="protein sequence ID" value="SUX41248.1"/>
    <property type="molecule type" value="Genomic_DNA"/>
</dbReference>
<reference evidence="9 14" key="3">
    <citation type="submission" date="2018-11" db="EMBL/GenBank/DDBJ databases">
        <title>Proposal to divide the Flavobacteriaceae and reorganize its genera based on Amino Acid Identity values calculated from whole genome sequences.</title>
        <authorList>
            <person name="Nicholson A.C."/>
            <person name="Gulvik C.A."/>
            <person name="Whitney A.M."/>
            <person name="Humrighouse B.W."/>
            <person name="Bell M."/>
            <person name="Holmes B."/>
            <person name="Steigerwalt A."/>
            <person name="Villarma A."/>
            <person name="Sheth M."/>
            <person name="Batra D."/>
            <person name="Pryor J."/>
            <person name="Bernardet J.-F."/>
            <person name="Hugo C."/>
            <person name="Kampfer P."/>
            <person name="Newman J."/>
            <person name="Mcquiston J.R."/>
        </authorList>
    </citation>
    <scope>NUCLEOTIDE SEQUENCE [LARGE SCALE GENOMIC DNA]</scope>
    <source>
        <strain evidence="9 14">G0211</strain>
    </source>
</reference>
<feature type="domain" description="Peptidase S54 rhomboid" evidence="8">
    <location>
        <begin position="40"/>
        <end position="190"/>
    </location>
</feature>
<sequence length="221" mass="24632">MNTVVIIIIAVTCIISYLALNDIRMFEKYKFNVGAIQQRKEYFRLLSAGFLHADFIHLALNMYVLYMFSPAILYAFGVSGFLIIYIASILLGNLFSLLIYKNQSWYSAIGASGGVAGIIFASVSLDPVNIKIGIIFLPPALSIPGYIFGLLYFGYSVYSMLKPRSHDNIGHAAHLGGAFFGLIYTIIVFPQIALSNILFLGIMSLPLIYLAYEVFIRKRIN</sequence>
<dbReference type="AlphaFoldDB" id="A0A381F437"/>
<feature type="transmembrane region" description="Helical" evidence="7">
    <location>
        <begin position="72"/>
        <end position="98"/>
    </location>
</feature>
<proteinExistence type="inferred from homology"/>
<gene>
    <name evidence="9" type="ORF">EG340_00370</name>
    <name evidence="11" type="ORF">NCTC13560_00041</name>
    <name evidence="10" type="ORF">SAMN05421682_104163</name>
</gene>
<evidence type="ECO:0000313" key="9">
    <source>
        <dbReference type="EMBL" id="AZA59590.1"/>
    </source>
</evidence>
<dbReference type="Proteomes" id="UP000255231">
    <property type="component" value="Unassembled WGS sequence"/>
</dbReference>
<evidence type="ECO:0000313" key="11">
    <source>
        <dbReference type="EMBL" id="SUX41248.1"/>
    </source>
</evidence>
<dbReference type="EMBL" id="FTMF01000004">
    <property type="protein sequence ID" value="SIQ34485.1"/>
    <property type="molecule type" value="Genomic_DNA"/>
</dbReference>
<evidence type="ECO:0000313" key="12">
    <source>
        <dbReference type="Proteomes" id="UP000185725"/>
    </source>
</evidence>
<evidence type="ECO:0000256" key="3">
    <source>
        <dbReference type="ARBA" id="ARBA00022692"/>
    </source>
</evidence>
<dbReference type="GO" id="GO:0004252">
    <property type="term" value="F:serine-type endopeptidase activity"/>
    <property type="evidence" value="ECO:0007669"/>
    <property type="project" value="InterPro"/>
</dbReference>
<keyword evidence="9" id="KW-0645">Protease</keyword>
<evidence type="ECO:0000256" key="2">
    <source>
        <dbReference type="ARBA" id="ARBA00009045"/>
    </source>
</evidence>
<evidence type="ECO:0000256" key="7">
    <source>
        <dbReference type="SAM" id="Phobius"/>
    </source>
</evidence>
<evidence type="ECO:0000313" key="13">
    <source>
        <dbReference type="Proteomes" id="UP000255231"/>
    </source>
</evidence>
<dbReference type="KEGG" id="cil:EG358_14010"/>
<dbReference type="GeneID" id="303674822"/>
<dbReference type="InterPro" id="IPR050925">
    <property type="entry name" value="Rhomboid_protease_S54"/>
</dbReference>
<dbReference type="GO" id="GO:0016020">
    <property type="term" value="C:membrane"/>
    <property type="evidence" value="ECO:0007669"/>
    <property type="project" value="UniProtKB-SubCell"/>
</dbReference>
<feature type="transmembrane region" description="Helical" evidence="7">
    <location>
        <begin position="6"/>
        <end position="23"/>
    </location>
</feature>
<evidence type="ECO:0000256" key="4">
    <source>
        <dbReference type="ARBA" id="ARBA00022801"/>
    </source>
</evidence>
<keyword evidence="3 7" id="KW-0812">Transmembrane</keyword>
<dbReference type="Pfam" id="PF01694">
    <property type="entry name" value="Rhomboid"/>
    <property type="match status" value="1"/>
</dbReference>
<dbReference type="Proteomes" id="UP000269076">
    <property type="component" value="Chromosome"/>
</dbReference>
<dbReference type="InterPro" id="IPR035952">
    <property type="entry name" value="Rhomboid-like_sf"/>
</dbReference>
<dbReference type="SUPFAM" id="SSF144091">
    <property type="entry name" value="Rhomboid-like"/>
    <property type="match status" value="1"/>
</dbReference>
<evidence type="ECO:0000256" key="6">
    <source>
        <dbReference type="ARBA" id="ARBA00023136"/>
    </source>
</evidence>
<dbReference type="PANTHER" id="PTHR43731">
    <property type="entry name" value="RHOMBOID PROTEASE"/>
    <property type="match status" value="1"/>
</dbReference>
<keyword evidence="12" id="KW-1185">Reference proteome</keyword>
<evidence type="ECO:0000256" key="1">
    <source>
        <dbReference type="ARBA" id="ARBA00004141"/>
    </source>
</evidence>
<feature type="transmembrane region" description="Helical" evidence="7">
    <location>
        <begin position="143"/>
        <end position="161"/>
    </location>
</feature>
<comment type="similarity">
    <text evidence="2">Belongs to the peptidase S54 family.</text>
</comment>